<dbReference type="KEGG" id="buu:WS70_21175"/>
<evidence type="ECO:0000256" key="1">
    <source>
        <dbReference type="SAM" id="MobiDB-lite"/>
    </source>
</evidence>
<sequence length="69" mass="7363">MDRSDPAELEREEEAGWAESGSAMLERSVVIVRMKNPAHAPPERRRPALCAPAGCGSDASSGCAPRDAR</sequence>
<name>A0A1B4FL37_9BURK</name>
<dbReference type="RefSeq" id="WP_059469702.1">
    <property type="nucleotide sequence ID" value="NZ_CP013387.1"/>
</dbReference>
<gene>
    <name evidence="2" type="ORF">WS70_21175</name>
</gene>
<dbReference type="EMBL" id="CP013387">
    <property type="protein sequence ID" value="AOJ04362.1"/>
    <property type="molecule type" value="Genomic_DNA"/>
</dbReference>
<feature type="region of interest" description="Disordered" evidence="1">
    <location>
        <begin position="1"/>
        <end position="22"/>
    </location>
</feature>
<feature type="region of interest" description="Disordered" evidence="1">
    <location>
        <begin position="38"/>
        <end position="69"/>
    </location>
</feature>
<evidence type="ECO:0000313" key="2">
    <source>
        <dbReference type="EMBL" id="AOJ04362.1"/>
    </source>
</evidence>
<protein>
    <submittedName>
        <fullName evidence="2">Uncharacterized protein</fullName>
    </submittedName>
</protein>
<evidence type="ECO:0000313" key="3">
    <source>
        <dbReference type="Proteomes" id="UP000062519"/>
    </source>
</evidence>
<dbReference type="Proteomes" id="UP000062519">
    <property type="component" value="Chromosome 2"/>
</dbReference>
<organism evidence="2 3">
    <name type="scientific">Burkholderia mayonis</name>
    <dbReference type="NCBI Taxonomy" id="1385591"/>
    <lineage>
        <taxon>Bacteria</taxon>
        <taxon>Pseudomonadati</taxon>
        <taxon>Pseudomonadota</taxon>
        <taxon>Betaproteobacteria</taxon>
        <taxon>Burkholderiales</taxon>
        <taxon>Burkholderiaceae</taxon>
        <taxon>Burkholderia</taxon>
        <taxon>pseudomallei group</taxon>
    </lineage>
</organism>
<dbReference type="AlphaFoldDB" id="A0A1B4FL37"/>
<keyword evidence="3" id="KW-1185">Reference proteome</keyword>
<accession>A0A1B4FL37</accession>
<reference evidence="2 3" key="1">
    <citation type="submission" date="2015-12" db="EMBL/GenBank/DDBJ databases">
        <title>Diversity of Burkholderia near neighbor genomes.</title>
        <authorList>
            <person name="Sahl J."/>
            <person name="Wagner D."/>
            <person name="Keim P."/>
        </authorList>
    </citation>
    <scope>NUCLEOTIDE SEQUENCE [LARGE SCALE GENOMIC DNA]</scope>
    <source>
        <strain evidence="2 3">BDU6</strain>
    </source>
</reference>
<proteinExistence type="predicted"/>